<dbReference type="EMBL" id="QUMX01000001">
    <property type="protein sequence ID" value="REG57269.1"/>
    <property type="molecule type" value="Genomic_DNA"/>
</dbReference>
<feature type="transmembrane region" description="Helical" evidence="1">
    <location>
        <begin position="20"/>
        <end position="42"/>
    </location>
</feature>
<sequence>MQPENDLEAFQPDLVALLPALAAGPLLVGNWPLLLLIGWASLPV</sequence>
<dbReference type="AlphaFoldDB" id="A0A3D9XAE8"/>
<keyword evidence="1" id="KW-1133">Transmembrane helix</keyword>
<gene>
    <name evidence="3" type="ORF">ATH84_1001318</name>
    <name evidence="2" type="ORF">BDD41_4565</name>
</gene>
<comment type="caution">
    <text evidence="2">The sequence shown here is derived from an EMBL/GenBank/DDBJ whole genome shotgun (WGS) entry which is preliminary data.</text>
</comment>
<protein>
    <submittedName>
        <fullName evidence="2">Uncharacterized protein</fullName>
    </submittedName>
</protein>
<name>A0A3D9XAE8_PARVE</name>
<evidence type="ECO:0000313" key="4">
    <source>
        <dbReference type="Proteomes" id="UP000256794"/>
    </source>
</evidence>
<accession>A0A3E0CFG9</accession>
<evidence type="ECO:0000256" key="1">
    <source>
        <dbReference type="SAM" id="Phobius"/>
    </source>
</evidence>
<accession>A0A3D9XAE8</accession>
<evidence type="ECO:0000313" key="5">
    <source>
        <dbReference type="Proteomes" id="UP000256941"/>
    </source>
</evidence>
<reference evidence="4 5" key="1">
    <citation type="submission" date="2018-08" db="EMBL/GenBank/DDBJ databases">
        <title>Genomic Encyclopedia of Archaeal and Bacterial Type Strains, Phase II (KMG-II): from individual species to whole genera.</title>
        <authorList>
            <person name="Goeker M."/>
        </authorList>
    </citation>
    <scope>NUCLEOTIDE SEQUENCE [LARGE SCALE GENOMIC DNA]</scope>
    <source>
        <strain evidence="2 5">DSM 17099</strain>
        <strain evidence="3 4">DSM 582</strain>
    </source>
</reference>
<dbReference type="Proteomes" id="UP000256941">
    <property type="component" value="Unassembled WGS sequence"/>
</dbReference>
<evidence type="ECO:0000313" key="2">
    <source>
        <dbReference type="EMBL" id="REF67537.1"/>
    </source>
</evidence>
<keyword evidence="4" id="KW-1185">Reference proteome</keyword>
<dbReference type="Proteomes" id="UP000256794">
    <property type="component" value="Unassembled WGS sequence"/>
</dbReference>
<keyword evidence="1" id="KW-0472">Membrane</keyword>
<organism evidence="2 5">
    <name type="scientific">Paracoccus versutus</name>
    <name type="common">Thiobacillus versutus</name>
    <dbReference type="NCBI Taxonomy" id="34007"/>
    <lineage>
        <taxon>Bacteria</taxon>
        <taxon>Pseudomonadati</taxon>
        <taxon>Pseudomonadota</taxon>
        <taxon>Alphaproteobacteria</taxon>
        <taxon>Rhodobacterales</taxon>
        <taxon>Paracoccaceae</taxon>
        <taxon>Paracoccus</taxon>
    </lineage>
</organism>
<evidence type="ECO:0000313" key="3">
    <source>
        <dbReference type="EMBL" id="REG57269.1"/>
    </source>
</evidence>
<dbReference type="EMBL" id="QTUJ01000004">
    <property type="protein sequence ID" value="REF67537.1"/>
    <property type="molecule type" value="Genomic_DNA"/>
</dbReference>
<proteinExistence type="predicted"/>
<keyword evidence="1" id="KW-0812">Transmembrane</keyword>